<comment type="caution">
    <text evidence="1">The sequence shown here is derived from an EMBL/GenBank/DDBJ whole genome shotgun (WGS) entry which is preliminary data.</text>
</comment>
<dbReference type="EMBL" id="WOFH01000013">
    <property type="protein sequence ID" value="MUN41188.1"/>
    <property type="molecule type" value="Genomic_DNA"/>
</dbReference>
<name>A0A7K1L9T8_9ACTN</name>
<protein>
    <submittedName>
        <fullName evidence="1">Uncharacterized protein</fullName>
    </submittedName>
</protein>
<sequence>MSIAGFVSQASDLRECRAGTELFARPEIQEFFQRVTGPDAAIADLAGPAESGDVFRAGMAAFLCGVMVERGGSAPAAAEVVLPVMRRELLRARELTAEKAAEDEVFERSPDLVRAHHTLPFVLLAAMTTLSRDEEARKRLRADSDVVALVAELEGRYETLYYVREVLALLDGQEILLADPRNRRAFLLGLTGVRNVMYHFFALAQDALLRHAGPGYLAAEPTDPAAVRYAANDGLTEDERRAAQNLVDHQRFGFQYPGAKDGVPVPAMFFPGSAAFSDVPVINGVPTLFLEERSVNAQWSPTNMYPVLHEALKAQVTLRELPSAEAEARFAVLG</sequence>
<keyword evidence="2" id="KW-1185">Reference proteome</keyword>
<gene>
    <name evidence="1" type="ORF">GNZ18_31985</name>
</gene>
<evidence type="ECO:0000313" key="2">
    <source>
        <dbReference type="Proteomes" id="UP000432015"/>
    </source>
</evidence>
<accession>A0A7K1L9T8</accession>
<reference evidence="1 2" key="1">
    <citation type="submission" date="2019-11" db="EMBL/GenBank/DDBJ databases">
        <authorList>
            <person name="Cao P."/>
        </authorList>
    </citation>
    <scope>NUCLEOTIDE SEQUENCE [LARGE SCALE GENOMIC DNA]</scope>
    <source>
        <strain evidence="1 2">NEAU-AAG5</strain>
    </source>
</reference>
<dbReference type="Proteomes" id="UP000432015">
    <property type="component" value="Unassembled WGS sequence"/>
</dbReference>
<dbReference type="RefSeq" id="WP_156220358.1">
    <property type="nucleotide sequence ID" value="NZ_WOFH01000013.1"/>
</dbReference>
<evidence type="ECO:0000313" key="1">
    <source>
        <dbReference type="EMBL" id="MUN41188.1"/>
    </source>
</evidence>
<organism evidence="1 2">
    <name type="scientific">Actinomadura litoris</name>
    <dbReference type="NCBI Taxonomy" id="2678616"/>
    <lineage>
        <taxon>Bacteria</taxon>
        <taxon>Bacillati</taxon>
        <taxon>Actinomycetota</taxon>
        <taxon>Actinomycetes</taxon>
        <taxon>Streptosporangiales</taxon>
        <taxon>Thermomonosporaceae</taxon>
        <taxon>Actinomadura</taxon>
    </lineage>
</organism>
<dbReference type="AlphaFoldDB" id="A0A7K1L9T8"/>
<proteinExistence type="predicted"/>